<feature type="region of interest" description="Disordered" evidence="1">
    <location>
        <begin position="351"/>
        <end position="460"/>
    </location>
</feature>
<dbReference type="AlphaFoldDB" id="A0AAW2NP38"/>
<evidence type="ECO:0000259" key="2">
    <source>
        <dbReference type="PROSITE" id="PS51644"/>
    </source>
</evidence>
<dbReference type="InterPro" id="IPR021139">
    <property type="entry name" value="NYN"/>
</dbReference>
<dbReference type="PANTHER" id="PTHR14379">
    <property type="entry name" value="LIMKAIN B LKAP"/>
    <property type="match status" value="1"/>
</dbReference>
<evidence type="ECO:0000256" key="1">
    <source>
        <dbReference type="SAM" id="MobiDB-lite"/>
    </source>
</evidence>
<dbReference type="Gene3D" id="3.40.50.1010">
    <property type="entry name" value="5'-nuclease"/>
    <property type="match status" value="1"/>
</dbReference>
<feature type="region of interest" description="Disordered" evidence="1">
    <location>
        <begin position="874"/>
        <end position="951"/>
    </location>
</feature>
<dbReference type="Pfam" id="PF01936">
    <property type="entry name" value="NYN"/>
    <property type="match status" value="1"/>
</dbReference>
<dbReference type="GO" id="GO:0004540">
    <property type="term" value="F:RNA nuclease activity"/>
    <property type="evidence" value="ECO:0007669"/>
    <property type="project" value="InterPro"/>
</dbReference>
<dbReference type="InterPro" id="IPR024768">
    <property type="entry name" value="Marf1"/>
</dbReference>
<evidence type="ECO:0000313" key="3">
    <source>
        <dbReference type="EMBL" id="KAL0344321.1"/>
    </source>
</evidence>
<dbReference type="Pfam" id="PF12872">
    <property type="entry name" value="OST-HTH"/>
    <property type="match status" value="2"/>
</dbReference>
<dbReference type="InterPro" id="IPR041966">
    <property type="entry name" value="LOTUS-like"/>
</dbReference>
<dbReference type="GO" id="GO:0010468">
    <property type="term" value="P:regulation of gene expression"/>
    <property type="evidence" value="ECO:0007669"/>
    <property type="project" value="InterPro"/>
</dbReference>
<gene>
    <name evidence="3" type="ORF">Sangu_1319500</name>
</gene>
<protein>
    <recommendedName>
        <fullName evidence="2">HTH OST-type domain-containing protein</fullName>
    </recommendedName>
</protein>
<dbReference type="GO" id="GO:0005777">
    <property type="term" value="C:peroxisome"/>
    <property type="evidence" value="ECO:0007669"/>
    <property type="project" value="InterPro"/>
</dbReference>
<feature type="region of interest" description="Disordered" evidence="1">
    <location>
        <begin position="965"/>
        <end position="1003"/>
    </location>
</feature>
<sequence length="1049" mass="116778">MKPIFPRPIFTLSFFATANHRIIKNSHFLAFSTQAHQGSGFGNHHRRQEEESRSVRVSVWWDFENCNLPLNTNVFRVAQCITNAVRANGIKGPIQITAFGDVMQISRTNQEALSSTGISLTHVPSGGKNSADRSLLVDLMYWVSQNPPPAHLFLISGDRDFAGILHRLRMNNYNILLASPDSTPNVLCSAATIMWQWSSLLKGENLTGKLFNQPPDGPYNSWYGYYKAPLEDPFLVTEQSSCLQTDESCGLPPDSKPRPIPKAVMKHIRQILNSYPEGISITNLRAEIAKSTLTIDKDFYGCKKFSRFLLAMPHILKLYNGTDGQLFARGANNKFLDESVVATYVESAANNGESEVGSVAKPNGEVSASEDVSEKSRLFPVPEPKSKAQSANLHESQKEEKQNESSISLSLQGTKVKAQATNLQDQKKEEKRKETTSKRNIIQEIQQQDRKGKLQEKPKQVDVASPVVEIKESSEKHKNQVVVPNELSSAPEIGIFRRIRMWWFGSEDTNSSKRNRRKCDEKSTGKDNIEEKTLIKCQSAESANPAMFSPSSHEALVDGKIARSSDAVTDISSQGSSFFNQSTSWFKLWSPSESDDKVEKNGEKVDQVKVTLEQPEIFLKESFWKELKSFIDTPEGTAAVLESRTRYPFHNFTMHLPPAVTSINFYGASGAKSTEQGPPVLSSLSEGDLLHLVDLLISDKKWVEVDDSRTFPFRLTRLAAKHPHHNPPLSSNGLSNIFVGRQPNLQESGERKHQNPPHAGVQQPIAHRGSSGKPRSGILADCQKLVGHIVKEYPEGYNMGSFRKLFLEKHGYALDLPKLGYEKLVNLLQIMPGVRIESNLIFPASAFKNLDPQNISLPIEESKVALVIDSRSDSPVLSTKDDDSDSSWDELGPLDSSGPGKRATDARLTRKGQNARTESRLPDYEPLEEDDFSDSEEETSSKSENEIKSRLKEEESSLLQILDSWYSNKGADGRNDESTSTTYATDSTEIGLGTKNESPVVNPTRKQKCVRTYSFVTEQPVDDKDKLVDGILGSLKKSSEKSSESRVLG</sequence>
<proteinExistence type="predicted"/>
<dbReference type="InterPro" id="IPR025605">
    <property type="entry name" value="OST-HTH/LOTUS_dom"/>
</dbReference>
<feature type="region of interest" description="Disordered" evidence="1">
    <location>
        <begin position="746"/>
        <end position="775"/>
    </location>
</feature>
<dbReference type="CDD" id="cd10910">
    <property type="entry name" value="PIN_limkain_b1_N_like"/>
    <property type="match status" value="1"/>
</dbReference>
<feature type="domain" description="HTH OST-type" evidence="2">
    <location>
        <begin position="778"/>
        <end position="852"/>
    </location>
</feature>
<accession>A0AAW2NP38</accession>
<dbReference type="CDD" id="cd08824">
    <property type="entry name" value="LOTUS"/>
    <property type="match status" value="2"/>
</dbReference>
<feature type="compositionally biased region" description="Polar residues" evidence="1">
    <location>
        <begin position="978"/>
        <end position="988"/>
    </location>
</feature>
<feature type="domain" description="HTH OST-type" evidence="2">
    <location>
        <begin position="260"/>
        <end position="332"/>
    </location>
</feature>
<dbReference type="Gene3D" id="3.30.420.610">
    <property type="entry name" value="LOTUS domain-like"/>
    <property type="match status" value="2"/>
</dbReference>
<dbReference type="EMBL" id="JACGWK010000007">
    <property type="protein sequence ID" value="KAL0344321.1"/>
    <property type="molecule type" value="Genomic_DNA"/>
</dbReference>
<feature type="compositionally biased region" description="Polar residues" evidence="1">
    <location>
        <begin position="409"/>
        <end position="424"/>
    </location>
</feature>
<reference evidence="3" key="2">
    <citation type="journal article" date="2024" name="Plant">
        <title>Genomic evolution and insights into agronomic trait innovations of Sesamum species.</title>
        <authorList>
            <person name="Miao H."/>
            <person name="Wang L."/>
            <person name="Qu L."/>
            <person name="Liu H."/>
            <person name="Sun Y."/>
            <person name="Le M."/>
            <person name="Wang Q."/>
            <person name="Wei S."/>
            <person name="Zheng Y."/>
            <person name="Lin W."/>
            <person name="Duan Y."/>
            <person name="Cao H."/>
            <person name="Xiong S."/>
            <person name="Wang X."/>
            <person name="Wei L."/>
            <person name="Li C."/>
            <person name="Ma Q."/>
            <person name="Ju M."/>
            <person name="Zhao R."/>
            <person name="Li G."/>
            <person name="Mu C."/>
            <person name="Tian Q."/>
            <person name="Mei H."/>
            <person name="Zhang T."/>
            <person name="Gao T."/>
            <person name="Zhang H."/>
        </authorList>
    </citation>
    <scope>NUCLEOTIDE SEQUENCE</scope>
    <source>
        <strain evidence="3">G01</strain>
    </source>
</reference>
<dbReference type="PROSITE" id="PS51644">
    <property type="entry name" value="HTH_OST"/>
    <property type="match status" value="2"/>
</dbReference>
<name>A0AAW2NP38_9LAMI</name>
<feature type="compositionally biased region" description="Basic and acidic residues" evidence="1">
    <location>
        <begin position="447"/>
        <end position="460"/>
    </location>
</feature>
<feature type="compositionally biased region" description="Basic and acidic residues" evidence="1">
    <location>
        <begin position="425"/>
        <end position="437"/>
    </location>
</feature>
<dbReference type="PANTHER" id="PTHR14379:SF6">
    <property type="entry name" value="EMB|CAB71880.1"/>
    <property type="match status" value="1"/>
</dbReference>
<feature type="compositionally biased region" description="Acidic residues" evidence="1">
    <location>
        <begin position="925"/>
        <end position="938"/>
    </location>
</feature>
<organism evidence="3">
    <name type="scientific">Sesamum angustifolium</name>
    <dbReference type="NCBI Taxonomy" id="2727405"/>
    <lineage>
        <taxon>Eukaryota</taxon>
        <taxon>Viridiplantae</taxon>
        <taxon>Streptophyta</taxon>
        <taxon>Embryophyta</taxon>
        <taxon>Tracheophyta</taxon>
        <taxon>Spermatophyta</taxon>
        <taxon>Magnoliopsida</taxon>
        <taxon>eudicotyledons</taxon>
        <taxon>Gunneridae</taxon>
        <taxon>Pentapetalae</taxon>
        <taxon>asterids</taxon>
        <taxon>lamiids</taxon>
        <taxon>Lamiales</taxon>
        <taxon>Pedaliaceae</taxon>
        <taxon>Sesamum</taxon>
    </lineage>
</organism>
<reference evidence="3" key="1">
    <citation type="submission" date="2020-06" db="EMBL/GenBank/DDBJ databases">
        <authorList>
            <person name="Li T."/>
            <person name="Hu X."/>
            <person name="Zhang T."/>
            <person name="Song X."/>
            <person name="Zhang H."/>
            <person name="Dai N."/>
            <person name="Sheng W."/>
            <person name="Hou X."/>
            <person name="Wei L."/>
        </authorList>
    </citation>
    <scope>NUCLEOTIDE SEQUENCE</scope>
    <source>
        <strain evidence="3">G01</strain>
        <tissue evidence="3">Leaf</tissue>
    </source>
</reference>
<comment type="caution">
    <text evidence="3">The sequence shown here is derived from an EMBL/GenBank/DDBJ whole genome shotgun (WGS) entry which is preliminary data.</text>
</comment>
<feature type="compositionally biased region" description="Basic and acidic residues" evidence="1">
    <location>
        <begin position="939"/>
        <end position="951"/>
    </location>
</feature>